<evidence type="ECO:0000313" key="2">
    <source>
        <dbReference type="EMBL" id="MFC0313486.1"/>
    </source>
</evidence>
<evidence type="ECO:0008006" key="4">
    <source>
        <dbReference type="Google" id="ProtNLM"/>
    </source>
</evidence>
<dbReference type="EMBL" id="JBHLWV010000005">
    <property type="protein sequence ID" value="MFC0313486.1"/>
    <property type="molecule type" value="Genomic_DNA"/>
</dbReference>
<protein>
    <recommendedName>
        <fullName evidence="4">DUF2530 domain-containing protein</fullName>
    </recommendedName>
</protein>
<reference evidence="2 3" key="1">
    <citation type="submission" date="2024-09" db="EMBL/GenBank/DDBJ databases">
        <authorList>
            <person name="Sun Q."/>
            <person name="Mori K."/>
        </authorList>
    </citation>
    <scope>NUCLEOTIDE SEQUENCE [LARGE SCALE GENOMIC DNA]</scope>
    <source>
        <strain evidence="2 3">CCM 7957</strain>
    </source>
</reference>
<feature type="transmembrane region" description="Helical" evidence="1">
    <location>
        <begin position="7"/>
        <end position="30"/>
    </location>
</feature>
<name>A0ABV6H3Q8_9ACTN</name>
<keyword evidence="1" id="KW-1133">Transmembrane helix</keyword>
<proteinExistence type="predicted"/>
<keyword evidence="1" id="KW-0812">Transmembrane</keyword>
<sequence>MRVSGFLVVMVALGVVGVVWMIADIVNLGWGDVPGSTYACGVLALVLIGFALYREFGGQPLISTVPGHESQAQQFEEQQRRDGLR</sequence>
<accession>A0ABV6H3Q8</accession>
<feature type="transmembrane region" description="Helical" evidence="1">
    <location>
        <begin position="36"/>
        <end position="53"/>
    </location>
</feature>
<evidence type="ECO:0000256" key="1">
    <source>
        <dbReference type="SAM" id="Phobius"/>
    </source>
</evidence>
<keyword evidence="1" id="KW-0472">Membrane</keyword>
<evidence type="ECO:0000313" key="3">
    <source>
        <dbReference type="Proteomes" id="UP001589783"/>
    </source>
</evidence>
<gene>
    <name evidence="2" type="ORF">ACFFJD_01285</name>
</gene>
<dbReference type="Proteomes" id="UP001589783">
    <property type="component" value="Unassembled WGS sequence"/>
</dbReference>
<organism evidence="2 3">
    <name type="scientific">Gordonia phosphorivorans</name>
    <dbReference type="NCBI Taxonomy" id="1056982"/>
    <lineage>
        <taxon>Bacteria</taxon>
        <taxon>Bacillati</taxon>
        <taxon>Actinomycetota</taxon>
        <taxon>Actinomycetes</taxon>
        <taxon>Mycobacteriales</taxon>
        <taxon>Gordoniaceae</taxon>
        <taxon>Gordonia</taxon>
    </lineage>
</organism>
<dbReference type="RefSeq" id="WP_382359737.1">
    <property type="nucleotide sequence ID" value="NZ_JBHLWV010000005.1"/>
</dbReference>
<comment type="caution">
    <text evidence="2">The sequence shown here is derived from an EMBL/GenBank/DDBJ whole genome shotgun (WGS) entry which is preliminary data.</text>
</comment>
<keyword evidence="3" id="KW-1185">Reference proteome</keyword>